<sequence>MQAVHKKRITILPLLVFVGLMMLVTFFWQQTVFTQAQDLQEQVELTGRLVSQEFLSIVKSDIAPLENLKNRIEITDGEYFDYWEYDADLILSQNKSFKFIEWIDSSMVIRKINPHVGNEGALNLDISKVSYRKEDWLKHAKERKINFTPWAPMTQGGHAFLVDIPVYFKGAFQGTITAGMNFTDNFSKFAAGVGDFAIKLEDEMGTVFYQHELGEDSSLSSGLSFVNDLHVDSLDQKSWKLTIVPPQRASFFKSDPLPFYIFVFGIILSFLISALIYFFLKTHYINSAVIETNKELSELNIKLSKERNRAQKASRAKTDFLSNMSHEIRTPLNAILGFIQVLKDAEMKPKDREYLELMDESSKNLLSLVNDIIEIDLIESGKIKLNLHPFNPFFKVEGLVQLFRPSFQEKGLYFNFEFERSMSGRVVGDEGKFTQVVANILKNALKFTDAGGVTILYTEKVIDNKLDVDVMVKDTGIGIPKSKLQSIFSRFTQLESSTKKKHEGSGLGLAISEQLITIMGGSIAVNSAVNEGSEFKVFIPFQIASTSDVELQREKKKSLPSLSLSHLKALIVDDNRINMMVLSKLLEPSGIVPDMVENGREAVEKVRNGSYDLVMMDIHMPLMNGYEATNIIRMSNKDVIIVGFSANVTREAIDKALFVGMNDYITKPFTKERLYELLTKFFVSESIKLPEK</sequence>
<keyword evidence="7" id="KW-0472">Membrane</keyword>
<comment type="catalytic activity">
    <reaction evidence="1">
        <text>ATP + protein L-histidine = ADP + protein N-phospho-L-histidine.</text>
        <dbReference type="EC" id="2.7.13.3"/>
    </reaction>
</comment>
<gene>
    <name evidence="11" type="ORF">W5A_05273</name>
</gene>
<dbReference type="PANTHER" id="PTHR45339">
    <property type="entry name" value="HYBRID SIGNAL TRANSDUCTION HISTIDINE KINASE J"/>
    <property type="match status" value="1"/>
</dbReference>
<dbReference type="Gene3D" id="3.40.50.2300">
    <property type="match status" value="1"/>
</dbReference>
<feature type="modified residue" description="4-aspartylphosphate" evidence="5">
    <location>
        <position position="617"/>
    </location>
</feature>
<proteinExistence type="predicted"/>
<keyword evidence="11" id="KW-0808">Transferase</keyword>
<keyword evidence="7" id="KW-0812">Transmembrane</keyword>
<dbReference type="Proteomes" id="UP000005938">
    <property type="component" value="Unassembled WGS sequence"/>
</dbReference>
<evidence type="ECO:0000313" key="12">
    <source>
        <dbReference type="Proteomes" id="UP000005938"/>
    </source>
</evidence>
<dbReference type="PROSITE" id="PS50110">
    <property type="entry name" value="RESPONSE_REGULATORY"/>
    <property type="match status" value="1"/>
</dbReference>
<evidence type="ECO:0000259" key="8">
    <source>
        <dbReference type="PROSITE" id="PS50109"/>
    </source>
</evidence>
<organism evidence="11 12">
    <name type="scientific">Imtechella halotolerans K1</name>
    <dbReference type="NCBI Taxonomy" id="946077"/>
    <lineage>
        <taxon>Bacteria</taxon>
        <taxon>Pseudomonadati</taxon>
        <taxon>Bacteroidota</taxon>
        <taxon>Flavobacteriia</taxon>
        <taxon>Flavobacteriales</taxon>
        <taxon>Flavobacteriaceae</taxon>
        <taxon>Imtechella</taxon>
    </lineage>
</organism>
<dbReference type="Pfam" id="PF02518">
    <property type="entry name" value="HATPase_c"/>
    <property type="match status" value="1"/>
</dbReference>
<protein>
    <recommendedName>
        <fullName evidence="2">histidine kinase</fullName>
        <ecNumber evidence="2">2.7.13.3</ecNumber>
    </recommendedName>
</protein>
<reference evidence="11 12" key="1">
    <citation type="journal article" date="2012" name="J. Bacteriol.">
        <title>Genome Sequence of the Halotolerant Bacterium Imtechella halotolerans K1T.</title>
        <authorList>
            <person name="Kumar S."/>
            <person name="Vikram S."/>
            <person name="Subramanian S."/>
            <person name="Raghava G.P."/>
            <person name="Pinnaka A.K."/>
        </authorList>
    </citation>
    <scope>NUCLEOTIDE SEQUENCE [LARGE SCALE GENOMIC DNA]</scope>
    <source>
        <strain evidence="11 12">K1</strain>
    </source>
</reference>
<evidence type="ECO:0000256" key="6">
    <source>
        <dbReference type="SAM" id="Coils"/>
    </source>
</evidence>
<dbReference type="SMART" id="SM00388">
    <property type="entry name" value="HisKA"/>
    <property type="match status" value="1"/>
</dbReference>
<dbReference type="Pfam" id="PF00072">
    <property type="entry name" value="Response_reg"/>
    <property type="match status" value="1"/>
</dbReference>
<dbReference type="AlphaFoldDB" id="I0WGT3"/>
<dbReference type="FunFam" id="3.30.565.10:FF:000010">
    <property type="entry name" value="Sensor histidine kinase RcsC"/>
    <property type="match status" value="1"/>
</dbReference>
<dbReference type="InterPro" id="IPR004358">
    <property type="entry name" value="Sig_transdc_His_kin-like_C"/>
</dbReference>
<keyword evidence="11" id="KW-0418">Kinase</keyword>
<evidence type="ECO:0000256" key="4">
    <source>
        <dbReference type="ARBA" id="ARBA00023012"/>
    </source>
</evidence>
<dbReference type="GO" id="GO:0000155">
    <property type="term" value="F:phosphorelay sensor kinase activity"/>
    <property type="evidence" value="ECO:0007669"/>
    <property type="project" value="InterPro"/>
</dbReference>
<dbReference type="InterPro" id="IPR003661">
    <property type="entry name" value="HisK_dim/P_dom"/>
</dbReference>
<dbReference type="PRINTS" id="PR00344">
    <property type="entry name" value="BCTRLSENSOR"/>
</dbReference>
<dbReference type="InterPro" id="IPR036097">
    <property type="entry name" value="HisK_dim/P_sf"/>
</dbReference>
<dbReference type="EC" id="2.7.13.3" evidence="2"/>
<dbReference type="InterPro" id="IPR036890">
    <property type="entry name" value="HATPase_C_sf"/>
</dbReference>
<dbReference type="InterPro" id="IPR005467">
    <property type="entry name" value="His_kinase_dom"/>
</dbReference>
<keyword evidence="4" id="KW-0902">Two-component regulatory system</keyword>
<keyword evidence="12" id="KW-1185">Reference proteome</keyword>
<dbReference type="PROSITE" id="PS50109">
    <property type="entry name" value="HIS_KIN"/>
    <property type="match status" value="1"/>
</dbReference>
<dbReference type="CDD" id="cd16922">
    <property type="entry name" value="HATPase_EvgS-ArcB-TorS-like"/>
    <property type="match status" value="1"/>
</dbReference>
<dbReference type="SUPFAM" id="SSF55874">
    <property type="entry name" value="ATPase domain of HSP90 chaperone/DNA topoisomerase II/histidine kinase"/>
    <property type="match status" value="1"/>
</dbReference>
<keyword evidence="7" id="KW-1133">Transmembrane helix</keyword>
<feature type="domain" description="Response regulatory" evidence="9">
    <location>
        <begin position="568"/>
        <end position="682"/>
    </location>
</feature>
<name>I0WGT3_9FLAO</name>
<evidence type="ECO:0000259" key="10">
    <source>
        <dbReference type="PROSITE" id="PS50839"/>
    </source>
</evidence>
<keyword evidence="3 5" id="KW-0597">Phosphoprotein</keyword>
<evidence type="ECO:0000256" key="5">
    <source>
        <dbReference type="PROSITE-ProRule" id="PRU00169"/>
    </source>
</evidence>
<dbReference type="Gene3D" id="1.10.287.130">
    <property type="match status" value="1"/>
</dbReference>
<accession>I0WGT3</accession>
<dbReference type="PROSITE" id="PS50839">
    <property type="entry name" value="CHASE"/>
    <property type="match status" value="1"/>
</dbReference>
<dbReference type="eggNOG" id="COG3452">
    <property type="taxonomic scope" value="Bacteria"/>
</dbReference>
<dbReference type="CDD" id="cd00082">
    <property type="entry name" value="HisKA"/>
    <property type="match status" value="1"/>
</dbReference>
<feature type="domain" description="Histidine kinase" evidence="8">
    <location>
        <begin position="323"/>
        <end position="543"/>
    </location>
</feature>
<keyword evidence="6" id="KW-0175">Coiled coil</keyword>
<dbReference type="STRING" id="946077.W5A_05273"/>
<evidence type="ECO:0000256" key="2">
    <source>
        <dbReference type="ARBA" id="ARBA00012438"/>
    </source>
</evidence>
<evidence type="ECO:0000256" key="3">
    <source>
        <dbReference type="ARBA" id="ARBA00022553"/>
    </source>
</evidence>
<evidence type="ECO:0000256" key="7">
    <source>
        <dbReference type="SAM" id="Phobius"/>
    </source>
</evidence>
<dbReference type="PATRIC" id="fig|946077.3.peg.1072"/>
<dbReference type="SMART" id="SM00448">
    <property type="entry name" value="REC"/>
    <property type="match status" value="1"/>
</dbReference>
<dbReference type="Gene3D" id="3.30.565.10">
    <property type="entry name" value="Histidine kinase-like ATPase, C-terminal domain"/>
    <property type="match status" value="1"/>
</dbReference>
<dbReference type="InterPro" id="IPR011006">
    <property type="entry name" value="CheY-like_superfamily"/>
</dbReference>
<evidence type="ECO:0000313" key="11">
    <source>
        <dbReference type="EMBL" id="EID75599.1"/>
    </source>
</evidence>
<evidence type="ECO:0000256" key="1">
    <source>
        <dbReference type="ARBA" id="ARBA00000085"/>
    </source>
</evidence>
<dbReference type="InterPro" id="IPR001789">
    <property type="entry name" value="Sig_transdc_resp-reg_receiver"/>
</dbReference>
<dbReference type="SMART" id="SM00387">
    <property type="entry name" value="HATPase_c"/>
    <property type="match status" value="1"/>
</dbReference>
<feature type="transmembrane region" description="Helical" evidence="7">
    <location>
        <begin position="257"/>
        <end position="280"/>
    </location>
</feature>
<comment type="caution">
    <text evidence="11">The sequence shown here is derived from an EMBL/GenBank/DDBJ whole genome shotgun (WGS) entry which is preliminary data.</text>
</comment>
<feature type="transmembrane region" description="Helical" evidence="7">
    <location>
        <begin position="9"/>
        <end position="28"/>
    </location>
</feature>
<dbReference type="SUPFAM" id="SSF52172">
    <property type="entry name" value="CheY-like"/>
    <property type="match status" value="1"/>
</dbReference>
<dbReference type="InterPro" id="IPR006189">
    <property type="entry name" value="CHASE_dom"/>
</dbReference>
<feature type="domain" description="CHASE" evidence="10">
    <location>
        <begin position="104"/>
        <end position="210"/>
    </location>
</feature>
<dbReference type="CDD" id="cd17546">
    <property type="entry name" value="REC_hyHK_CKI1_RcsC-like"/>
    <property type="match status" value="1"/>
</dbReference>
<dbReference type="Pfam" id="PF00512">
    <property type="entry name" value="HisKA"/>
    <property type="match status" value="1"/>
</dbReference>
<evidence type="ECO:0000259" key="9">
    <source>
        <dbReference type="PROSITE" id="PS50110"/>
    </source>
</evidence>
<dbReference type="eggNOG" id="COG5002">
    <property type="taxonomic scope" value="Bacteria"/>
</dbReference>
<dbReference type="SUPFAM" id="SSF47384">
    <property type="entry name" value="Homodimeric domain of signal transducing histidine kinase"/>
    <property type="match status" value="1"/>
</dbReference>
<dbReference type="EMBL" id="AJJU01000004">
    <property type="protein sequence ID" value="EID75599.1"/>
    <property type="molecule type" value="Genomic_DNA"/>
</dbReference>
<feature type="coiled-coil region" evidence="6">
    <location>
        <begin position="289"/>
        <end position="316"/>
    </location>
</feature>
<dbReference type="PANTHER" id="PTHR45339:SF1">
    <property type="entry name" value="HYBRID SIGNAL TRANSDUCTION HISTIDINE KINASE J"/>
    <property type="match status" value="1"/>
</dbReference>
<dbReference type="InterPro" id="IPR003594">
    <property type="entry name" value="HATPase_dom"/>
</dbReference>